<name>A0A6C0F7Y0_9ZZZZ</name>
<dbReference type="AlphaFoldDB" id="A0A6C0F7Y0"/>
<reference evidence="1" key="1">
    <citation type="journal article" date="2020" name="Nature">
        <title>Giant virus diversity and host interactions through global metagenomics.</title>
        <authorList>
            <person name="Schulz F."/>
            <person name="Roux S."/>
            <person name="Paez-Espino D."/>
            <person name="Jungbluth S."/>
            <person name="Walsh D.A."/>
            <person name="Denef V.J."/>
            <person name="McMahon K.D."/>
            <person name="Konstantinidis K.T."/>
            <person name="Eloe-Fadrosh E.A."/>
            <person name="Kyrpides N.C."/>
            <person name="Woyke T."/>
        </authorList>
    </citation>
    <scope>NUCLEOTIDE SEQUENCE</scope>
    <source>
        <strain evidence="1">GVMAG-M-3300009182-46</strain>
    </source>
</reference>
<protein>
    <submittedName>
        <fullName evidence="1">Uncharacterized protein</fullName>
    </submittedName>
</protein>
<sequence>MAETIERTTWTPVVPLVTIEEMFKSAGITRDTFTGQGPVLPSVLRLTTNPNLDKCKYDYYDHNDCYFYEKGGKNEYIKGVRMIVQFGKLTRDDFYFLREEVGTFFKYEITIHGRKMYIVISYADYQTLVHKDRVYLASLARV</sequence>
<accession>A0A6C0F7Y0</accession>
<proteinExistence type="predicted"/>
<organism evidence="1">
    <name type="scientific">viral metagenome</name>
    <dbReference type="NCBI Taxonomy" id="1070528"/>
    <lineage>
        <taxon>unclassified sequences</taxon>
        <taxon>metagenomes</taxon>
        <taxon>organismal metagenomes</taxon>
    </lineage>
</organism>
<evidence type="ECO:0000313" key="1">
    <source>
        <dbReference type="EMBL" id="QHT36000.1"/>
    </source>
</evidence>
<dbReference type="EMBL" id="MN739029">
    <property type="protein sequence ID" value="QHT36000.1"/>
    <property type="molecule type" value="Genomic_DNA"/>
</dbReference>